<accession>F2G8K7</accession>
<gene>
    <name evidence="2" type="ordered locus">MADE_1008180</name>
</gene>
<dbReference type="Gene3D" id="3.90.550.10">
    <property type="entry name" value="Spore Coat Polysaccharide Biosynthesis Protein SpsA, Chain A"/>
    <property type="match status" value="1"/>
</dbReference>
<dbReference type="InterPro" id="IPR050834">
    <property type="entry name" value="Glycosyltransf_2"/>
</dbReference>
<dbReference type="InterPro" id="IPR001173">
    <property type="entry name" value="Glyco_trans_2-like"/>
</dbReference>
<dbReference type="RefSeq" id="WP_012518109.1">
    <property type="nucleotide sequence ID" value="NC_011138.3"/>
</dbReference>
<dbReference type="Proteomes" id="UP000001870">
    <property type="component" value="Chromosome"/>
</dbReference>
<reference evidence="2 3" key="2">
    <citation type="journal article" date="2015" name="Antonie Van Leeuwenhoek">
        <title>Ecophysiological diversity of a novel member of the genus Alteromonas, and description of Alteromonas mediterranea sp. nov.</title>
        <authorList>
            <person name="Ivanova E.P."/>
            <person name="Lopez-Perez M."/>
            <person name="Zabalos M."/>
            <person name="Nguyen S.H."/>
            <person name="Webb H.K."/>
            <person name="Ryan J."/>
            <person name="Lagutin K."/>
            <person name="Vyssotski M."/>
            <person name="Crawford R.J."/>
            <person name="Rodriguez-Valera F."/>
        </authorList>
    </citation>
    <scope>NUCLEOTIDE SEQUENCE [LARGE SCALE GENOMIC DNA]</scope>
    <source>
        <strain evidence="3">DSM 17117 / CIP 110805 / LMG 28347 / Deep ecotype</strain>
    </source>
</reference>
<dbReference type="GO" id="GO:0016740">
    <property type="term" value="F:transferase activity"/>
    <property type="evidence" value="ECO:0007669"/>
    <property type="project" value="UniProtKB-KW"/>
</dbReference>
<dbReference type="PANTHER" id="PTHR43685:SF2">
    <property type="entry name" value="GLYCOSYLTRANSFERASE 2-LIKE DOMAIN-CONTAINING PROTEIN"/>
    <property type="match status" value="1"/>
</dbReference>
<dbReference type="AlphaFoldDB" id="F2G8K7"/>
<keyword evidence="2" id="KW-0808">Transferase</keyword>
<reference evidence="2 3" key="1">
    <citation type="journal article" date="2008" name="ISME J.">
        <title>Comparative genomics of two ecotypes of the marine planktonic copiotroph Alteromonas macleodii suggests alternative lifestyles associated with different kinds of particulate organic matter.</title>
        <authorList>
            <person name="Ivars-Martinez E."/>
            <person name="Martin-Cuadrado A.B."/>
            <person name="D'Auria G."/>
            <person name="Mira A."/>
            <person name="Ferriera S."/>
            <person name="Johnson J."/>
            <person name="Friedman R."/>
            <person name="Rodriguez-Valera F."/>
        </authorList>
    </citation>
    <scope>NUCLEOTIDE SEQUENCE [LARGE SCALE GENOMIC DNA]</scope>
    <source>
        <strain evidence="3">DSM 17117 / CIP 110805 / LMG 28347 / Deep ecotype</strain>
    </source>
</reference>
<dbReference type="KEGG" id="amc:MADE_1008180"/>
<evidence type="ECO:0000313" key="3">
    <source>
        <dbReference type="Proteomes" id="UP000001870"/>
    </source>
</evidence>
<name>F2G8K7_ALTMD</name>
<dbReference type="HOGENOM" id="CLU_025996_0_5_6"/>
<dbReference type="InterPro" id="IPR029044">
    <property type="entry name" value="Nucleotide-diphossugar_trans"/>
</dbReference>
<keyword evidence="3" id="KW-1185">Reference proteome</keyword>
<dbReference type="Pfam" id="PF00535">
    <property type="entry name" value="Glycos_transf_2"/>
    <property type="match status" value="1"/>
</dbReference>
<evidence type="ECO:0000313" key="2">
    <source>
        <dbReference type="EMBL" id="AEA97776.1"/>
    </source>
</evidence>
<protein>
    <submittedName>
        <fullName evidence="2">Glycosyl transferase</fullName>
    </submittedName>
</protein>
<dbReference type="EMBL" id="CP001103">
    <property type="protein sequence ID" value="AEA97776.1"/>
    <property type="molecule type" value="Genomic_DNA"/>
</dbReference>
<organism evidence="2 3">
    <name type="scientific">Alteromonas mediterranea (strain DSM 17117 / CIP 110805 / LMG 28347 / Deep ecotype)</name>
    <dbReference type="NCBI Taxonomy" id="1774373"/>
    <lineage>
        <taxon>Bacteria</taxon>
        <taxon>Pseudomonadati</taxon>
        <taxon>Pseudomonadota</taxon>
        <taxon>Gammaproteobacteria</taxon>
        <taxon>Alteromonadales</taxon>
        <taxon>Alteromonadaceae</taxon>
        <taxon>Alteromonas/Salinimonas group</taxon>
        <taxon>Alteromonas</taxon>
    </lineage>
</organism>
<proteinExistence type="predicted"/>
<dbReference type="SUPFAM" id="SSF53448">
    <property type="entry name" value="Nucleotide-diphospho-sugar transferases"/>
    <property type="match status" value="1"/>
</dbReference>
<dbReference type="CDD" id="cd00761">
    <property type="entry name" value="Glyco_tranf_GTA_type"/>
    <property type="match status" value="1"/>
</dbReference>
<sequence length="286" mass="32908">MDISVVITTCNRPAFLKEALEGIAAQTYKPKEVIVVNDCSEISYESALDAIKKVNGKHILLKERSGANRARNIGIEECSGEIIAFLDDDDIWLPNYLSEISEQYQSGAVAVVTGFKQMGKENVVVINSDVEVTKTSLLRGNTYCGMSGFSCRREILEQLRFDETLPNGQDWDMFVRLLTREMDFRNIPKALFLYRFQNEDGIGAKVRRLAPKDIYPRLASAYKHKEFLEDYWFKKRVSEQVLFSLKHKKNKKDWILLSIRLAGFKATVNFFFRALRRKVLKKPMSI</sequence>
<feature type="domain" description="Glycosyltransferase 2-like" evidence="1">
    <location>
        <begin position="4"/>
        <end position="118"/>
    </location>
</feature>
<evidence type="ECO:0000259" key="1">
    <source>
        <dbReference type="Pfam" id="PF00535"/>
    </source>
</evidence>
<dbReference type="PANTHER" id="PTHR43685">
    <property type="entry name" value="GLYCOSYLTRANSFERASE"/>
    <property type="match status" value="1"/>
</dbReference>